<dbReference type="EMBL" id="CP113520">
    <property type="protein sequence ID" value="WAJ26854.1"/>
    <property type="molecule type" value="Genomic_DNA"/>
</dbReference>
<evidence type="ECO:0000313" key="2">
    <source>
        <dbReference type="Proteomes" id="UP001163223"/>
    </source>
</evidence>
<gene>
    <name evidence="1" type="ORF">OXU80_18565</name>
</gene>
<organism evidence="1 2">
    <name type="scientific">Antarcticirhabdus aurantiaca</name>
    <dbReference type="NCBI Taxonomy" id="2606717"/>
    <lineage>
        <taxon>Bacteria</taxon>
        <taxon>Pseudomonadati</taxon>
        <taxon>Pseudomonadota</taxon>
        <taxon>Alphaproteobacteria</taxon>
        <taxon>Hyphomicrobiales</taxon>
        <taxon>Aurantimonadaceae</taxon>
        <taxon>Antarcticirhabdus</taxon>
    </lineage>
</organism>
<name>A0ACD4NJ94_9HYPH</name>
<accession>A0ACD4NJ94</accession>
<reference evidence="1" key="1">
    <citation type="submission" date="2022-11" db="EMBL/GenBank/DDBJ databases">
        <title>beta-Carotene-producing bacterium, Jeongeuplla avenae sp. nov., alleviates the salt stress of Arabidopsis seedlings.</title>
        <authorList>
            <person name="Jiang L."/>
            <person name="Lee J."/>
        </authorList>
    </citation>
    <scope>NUCLEOTIDE SEQUENCE</scope>
    <source>
        <strain evidence="1">DY_R2A_6</strain>
    </source>
</reference>
<keyword evidence="2" id="KW-1185">Reference proteome</keyword>
<protein>
    <submittedName>
        <fullName evidence="1">GPW/gp25 family protein</fullName>
    </submittedName>
</protein>
<sequence>MPASAGVDATTGKALTDWGHVAQSIRIILLTPIGSRVMRREFGSEVPLLIDRPMIAPVILAVRAAVANALARWEPRFRLTSVEVNGDASGLLSLTVIGRYLPRGHRGDASPASDETRSVVISTRRTA</sequence>
<proteinExistence type="predicted"/>
<evidence type="ECO:0000313" key="1">
    <source>
        <dbReference type="EMBL" id="WAJ26854.1"/>
    </source>
</evidence>
<dbReference type="Proteomes" id="UP001163223">
    <property type="component" value="Chromosome"/>
</dbReference>